<proteinExistence type="predicted"/>
<evidence type="ECO:0000313" key="2">
    <source>
        <dbReference type="EnsemblPlants" id="Ma04_p19910.1"/>
    </source>
</evidence>
<gene>
    <name evidence="1" type="ORF">GSMUA_125910.1</name>
</gene>
<dbReference type="EnsemblPlants" id="Ma04_t19910.1">
    <property type="protein sequence ID" value="Ma04_p19910.1"/>
    <property type="gene ID" value="Ma04_g19910"/>
</dbReference>
<evidence type="ECO:0000313" key="3">
    <source>
        <dbReference type="Proteomes" id="UP000012960"/>
    </source>
</evidence>
<dbReference type="Gramene" id="Ma04_t19910.1">
    <property type="protein sequence ID" value="Ma04_p19910.1"/>
    <property type="gene ID" value="Ma04_g19910"/>
</dbReference>
<name>A0A804IRP0_MUSAM</name>
<organism evidence="2 3">
    <name type="scientific">Musa acuminata subsp. malaccensis</name>
    <name type="common">Wild banana</name>
    <name type="synonym">Musa malaccensis</name>
    <dbReference type="NCBI Taxonomy" id="214687"/>
    <lineage>
        <taxon>Eukaryota</taxon>
        <taxon>Viridiplantae</taxon>
        <taxon>Streptophyta</taxon>
        <taxon>Embryophyta</taxon>
        <taxon>Tracheophyta</taxon>
        <taxon>Spermatophyta</taxon>
        <taxon>Magnoliopsida</taxon>
        <taxon>Liliopsida</taxon>
        <taxon>Zingiberales</taxon>
        <taxon>Musaceae</taxon>
        <taxon>Musa</taxon>
    </lineage>
</organism>
<protein>
    <submittedName>
        <fullName evidence="1">(wild Malaysian banana) hypothetical protein</fullName>
    </submittedName>
</protein>
<dbReference type="AlphaFoldDB" id="A0A804IRP0"/>
<keyword evidence="3" id="KW-1185">Reference proteome</keyword>
<sequence>MTSSHALLLVPYLPSSRVAHLTCYSLGLRVHVSLTRQLTPTVSAERLQR</sequence>
<evidence type="ECO:0000313" key="1">
    <source>
        <dbReference type="EMBL" id="CAG1842796.1"/>
    </source>
</evidence>
<reference evidence="1" key="1">
    <citation type="submission" date="2021-03" db="EMBL/GenBank/DDBJ databases">
        <authorList>
            <consortium name="Genoscope - CEA"/>
            <person name="William W."/>
        </authorList>
    </citation>
    <scope>NUCLEOTIDE SEQUENCE</scope>
    <source>
        <strain evidence="1">Doubled-haploid Pahang</strain>
    </source>
</reference>
<accession>A0A804IRP0</accession>
<dbReference type="EMBL" id="HG996469">
    <property type="protein sequence ID" value="CAG1842796.1"/>
    <property type="molecule type" value="Genomic_DNA"/>
</dbReference>
<reference evidence="2" key="2">
    <citation type="submission" date="2021-05" db="UniProtKB">
        <authorList>
            <consortium name="EnsemblPlants"/>
        </authorList>
    </citation>
    <scope>IDENTIFICATION</scope>
    <source>
        <strain evidence="2">subsp. malaccensis</strain>
    </source>
</reference>
<dbReference type="Proteomes" id="UP000012960">
    <property type="component" value="Unplaced"/>
</dbReference>
<dbReference type="InParanoid" id="A0A804IRP0"/>